<evidence type="ECO:0000313" key="9">
    <source>
        <dbReference type="Proteomes" id="UP000251800"/>
    </source>
</evidence>
<accession>A0A363UMW1</accession>
<keyword evidence="4 6" id="KW-0472">Membrane</keyword>
<evidence type="ECO:0000259" key="7">
    <source>
        <dbReference type="Pfam" id="PF06305"/>
    </source>
</evidence>
<protein>
    <recommendedName>
        <fullName evidence="7">Lipopolysaccharide assembly protein A domain-containing protein</fullName>
    </recommendedName>
</protein>
<keyword evidence="9" id="KW-1185">Reference proteome</keyword>
<evidence type="ECO:0000256" key="5">
    <source>
        <dbReference type="SAM" id="Coils"/>
    </source>
</evidence>
<dbReference type="GO" id="GO:0005886">
    <property type="term" value="C:plasma membrane"/>
    <property type="evidence" value="ECO:0007669"/>
    <property type="project" value="InterPro"/>
</dbReference>
<gene>
    <name evidence="8" type="ORF">DEH80_04880</name>
</gene>
<keyword evidence="1" id="KW-1003">Cell membrane</keyword>
<proteinExistence type="predicted"/>
<dbReference type="EMBL" id="QEQK01000004">
    <property type="protein sequence ID" value="PWN56766.1"/>
    <property type="molecule type" value="Genomic_DNA"/>
</dbReference>
<dbReference type="AlphaFoldDB" id="A0A363UMW1"/>
<feature type="transmembrane region" description="Helical" evidence="6">
    <location>
        <begin position="75"/>
        <end position="98"/>
    </location>
</feature>
<organism evidence="8 9">
    <name type="scientific">Abyssibacter profundi</name>
    <dbReference type="NCBI Taxonomy" id="2182787"/>
    <lineage>
        <taxon>Bacteria</taxon>
        <taxon>Pseudomonadati</taxon>
        <taxon>Pseudomonadota</taxon>
        <taxon>Gammaproteobacteria</taxon>
        <taxon>Chromatiales</taxon>
        <taxon>Oceanococcaceae</taxon>
        <taxon>Abyssibacter</taxon>
    </lineage>
</organism>
<evidence type="ECO:0000256" key="2">
    <source>
        <dbReference type="ARBA" id="ARBA00022692"/>
    </source>
</evidence>
<dbReference type="Pfam" id="PF06305">
    <property type="entry name" value="LapA_dom"/>
    <property type="match status" value="1"/>
</dbReference>
<name>A0A363UMW1_9GAMM</name>
<dbReference type="Proteomes" id="UP000251800">
    <property type="component" value="Unassembled WGS sequence"/>
</dbReference>
<evidence type="ECO:0000256" key="1">
    <source>
        <dbReference type="ARBA" id="ARBA00022475"/>
    </source>
</evidence>
<sequence length="129" mass="14375">MRLSSLRKPSLISNPARSCVSVSTETADQQRSAVGRVLMVLALVLVFCLGVALAFTNTEHVTVDLLVAEFSGPLIFWMVIELLIVVVIMLAVSALRVARLKRQIKRQSRQIKDQEAELKNLRNLPIHDV</sequence>
<feature type="domain" description="Lipopolysaccharide assembly protein A" evidence="7">
    <location>
        <begin position="57"/>
        <end position="118"/>
    </location>
</feature>
<dbReference type="InterPro" id="IPR010445">
    <property type="entry name" value="LapA_dom"/>
</dbReference>
<evidence type="ECO:0000256" key="4">
    <source>
        <dbReference type="ARBA" id="ARBA00023136"/>
    </source>
</evidence>
<evidence type="ECO:0000313" key="8">
    <source>
        <dbReference type="EMBL" id="PWN56766.1"/>
    </source>
</evidence>
<evidence type="ECO:0000256" key="3">
    <source>
        <dbReference type="ARBA" id="ARBA00022989"/>
    </source>
</evidence>
<keyword evidence="3 6" id="KW-1133">Transmembrane helix</keyword>
<feature type="transmembrane region" description="Helical" evidence="6">
    <location>
        <begin position="37"/>
        <end position="55"/>
    </location>
</feature>
<keyword evidence="2 6" id="KW-0812">Transmembrane</keyword>
<evidence type="ECO:0000256" key="6">
    <source>
        <dbReference type="SAM" id="Phobius"/>
    </source>
</evidence>
<comment type="caution">
    <text evidence="8">The sequence shown here is derived from an EMBL/GenBank/DDBJ whole genome shotgun (WGS) entry which is preliminary data.</text>
</comment>
<feature type="coiled-coil region" evidence="5">
    <location>
        <begin position="97"/>
        <end position="124"/>
    </location>
</feature>
<reference evidence="8 9" key="1">
    <citation type="submission" date="2018-05" db="EMBL/GenBank/DDBJ databases">
        <title>Abyssibacter profundi OUC007T gen. nov., sp. nov, a marine bacterium isolated from seawater of the Mariana Trench.</title>
        <authorList>
            <person name="Zhou S."/>
        </authorList>
    </citation>
    <scope>NUCLEOTIDE SEQUENCE [LARGE SCALE GENOMIC DNA]</scope>
    <source>
        <strain evidence="8 9">OUC007</strain>
    </source>
</reference>
<keyword evidence="5" id="KW-0175">Coiled coil</keyword>